<reference evidence="2" key="2">
    <citation type="submission" date="2020-09" db="EMBL/GenBank/DDBJ databases">
        <authorList>
            <person name="Sun Q."/>
            <person name="Zhou Y."/>
        </authorList>
    </citation>
    <scope>NUCLEOTIDE SEQUENCE</scope>
    <source>
        <strain evidence="2">CGMCC 1.12754</strain>
    </source>
</reference>
<keyword evidence="3" id="KW-1185">Reference proteome</keyword>
<dbReference type="InterPro" id="IPR050312">
    <property type="entry name" value="IolE/XylAMocC-like"/>
</dbReference>
<dbReference type="SUPFAM" id="SSF51658">
    <property type="entry name" value="Xylose isomerase-like"/>
    <property type="match status" value="1"/>
</dbReference>
<proteinExistence type="predicted"/>
<comment type="caution">
    <text evidence="2">The sequence shown here is derived from an EMBL/GenBank/DDBJ whole genome shotgun (WGS) entry which is preliminary data.</text>
</comment>
<dbReference type="AlphaFoldDB" id="A0A917M255"/>
<evidence type="ECO:0000313" key="3">
    <source>
        <dbReference type="Proteomes" id="UP000622860"/>
    </source>
</evidence>
<evidence type="ECO:0000313" key="2">
    <source>
        <dbReference type="EMBL" id="GGG73003.1"/>
    </source>
</evidence>
<dbReference type="InterPro" id="IPR036237">
    <property type="entry name" value="Xyl_isomerase-like_sf"/>
</dbReference>
<organism evidence="2 3">
    <name type="scientific">Virgibacillus oceani</name>
    <dbReference type="NCBI Taxonomy" id="1479511"/>
    <lineage>
        <taxon>Bacteria</taxon>
        <taxon>Bacillati</taxon>
        <taxon>Bacillota</taxon>
        <taxon>Bacilli</taxon>
        <taxon>Bacillales</taxon>
        <taxon>Bacillaceae</taxon>
        <taxon>Virgibacillus</taxon>
    </lineage>
</organism>
<dbReference type="Gene3D" id="3.20.20.150">
    <property type="entry name" value="Divalent-metal-dependent TIM barrel enzymes"/>
    <property type="match status" value="1"/>
</dbReference>
<evidence type="ECO:0000259" key="1">
    <source>
        <dbReference type="Pfam" id="PF01261"/>
    </source>
</evidence>
<accession>A0A917M255</accession>
<dbReference type="PANTHER" id="PTHR12110">
    <property type="entry name" value="HYDROXYPYRUVATE ISOMERASE"/>
    <property type="match status" value="1"/>
</dbReference>
<reference evidence="2" key="1">
    <citation type="journal article" date="2014" name="Int. J. Syst. Evol. Microbiol.">
        <title>Complete genome sequence of Corynebacterium casei LMG S-19264T (=DSM 44701T), isolated from a smear-ripened cheese.</title>
        <authorList>
            <consortium name="US DOE Joint Genome Institute (JGI-PGF)"/>
            <person name="Walter F."/>
            <person name="Albersmeier A."/>
            <person name="Kalinowski J."/>
            <person name="Ruckert C."/>
        </authorList>
    </citation>
    <scope>NUCLEOTIDE SEQUENCE</scope>
    <source>
        <strain evidence="2">CGMCC 1.12754</strain>
    </source>
</reference>
<protein>
    <recommendedName>
        <fullName evidence="1">Xylose isomerase-like TIM barrel domain-containing protein</fullName>
    </recommendedName>
</protein>
<gene>
    <name evidence="2" type="ORF">GCM10011398_16770</name>
</gene>
<dbReference type="RefSeq" id="WP_188454943.1">
    <property type="nucleotide sequence ID" value="NZ_BMFR01000005.1"/>
</dbReference>
<dbReference type="InterPro" id="IPR013022">
    <property type="entry name" value="Xyl_isomerase-like_TIM-brl"/>
</dbReference>
<feature type="domain" description="Xylose isomerase-like TIM barrel" evidence="1">
    <location>
        <begin position="26"/>
        <end position="273"/>
    </location>
</feature>
<dbReference type="PANTHER" id="PTHR12110:SF53">
    <property type="entry name" value="BLR5974 PROTEIN"/>
    <property type="match status" value="1"/>
</dbReference>
<dbReference type="EMBL" id="BMFR01000005">
    <property type="protein sequence ID" value="GGG73003.1"/>
    <property type="molecule type" value="Genomic_DNA"/>
</dbReference>
<sequence>MRVSVSMYSLNPTIKKENWSVLDFLEYAKRISSDGVELLDMYWRNKDDKFKEIKQVKAALKEHNLAVSAYDITNNFVKQSSEERMEEVEKVKEGIKVAKQLGTNIIRVFAGDLRNGITYQSGKEWIVDCLKQCAVIAEEKEIYLAIENHGLLAGKSEQIEEIIERVNSSYVKATFDTGNFLLVNEMPREAFDRLKEKIVHVHFKDFREKHPNESVKGFQSTEGVGLIGTIPGDGQVDLSYIVDGLKGVHYDGWLSIEYEGIEDAKHATTEAVNRLMTLVN</sequence>
<dbReference type="Pfam" id="PF01261">
    <property type="entry name" value="AP_endonuc_2"/>
    <property type="match status" value="1"/>
</dbReference>
<dbReference type="Proteomes" id="UP000622860">
    <property type="component" value="Unassembled WGS sequence"/>
</dbReference>
<name>A0A917M255_9BACI</name>